<accession>A0A383VP34</accession>
<evidence type="ECO:0000313" key="3">
    <source>
        <dbReference type="Proteomes" id="UP000256970"/>
    </source>
</evidence>
<evidence type="ECO:0000256" key="1">
    <source>
        <dbReference type="SAM" id="MobiDB-lite"/>
    </source>
</evidence>
<organism evidence="2 3">
    <name type="scientific">Tetradesmus obliquus</name>
    <name type="common">Green alga</name>
    <name type="synonym">Acutodesmus obliquus</name>
    <dbReference type="NCBI Taxonomy" id="3088"/>
    <lineage>
        <taxon>Eukaryota</taxon>
        <taxon>Viridiplantae</taxon>
        <taxon>Chlorophyta</taxon>
        <taxon>core chlorophytes</taxon>
        <taxon>Chlorophyceae</taxon>
        <taxon>CS clade</taxon>
        <taxon>Sphaeropleales</taxon>
        <taxon>Scenedesmaceae</taxon>
        <taxon>Tetradesmus</taxon>
    </lineage>
</organism>
<proteinExistence type="predicted"/>
<name>A0A383VP34_TETOB</name>
<reference evidence="2 3" key="1">
    <citation type="submission" date="2016-10" db="EMBL/GenBank/DDBJ databases">
        <authorList>
            <person name="Cai Z."/>
        </authorList>
    </citation>
    <scope>NUCLEOTIDE SEQUENCE [LARGE SCALE GENOMIC DNA]</scope>
</reference>
<gene>
    <name evidence="2" type="ORF">BQ4739_LOCUS6981</name>
</gene>
<dbReference type="Proteomes" id="UP000256970">
    <property type="component" value="Unassembled WGS sequence"/>
</dbReference>
<protein>
    <submittedName>
        <fullName evidence="2">Uncharacterized protein</fullName>
    </submittedName>
</protein>
<dbReference type="AlphaFoldDB" id="A0A383VP34"/>
<feature type="region of interest" description="Disordered" evidence="1">
    <location>
        <begin position="100"/>
        <end position="121"/>
    </location>
</feature>
<evidence type="ECO:0000313" key="2">
    <source>
        <dbReference type="EMBL" id="SZX66579.1"/>
    </source>
</evidence>
<keyword evidence="3" id="KW-1185">Reference proteome</keyword>
<dbReference type="EMBL" id="FNXT01000714">
    <property type="protein sequence ID" value="SZX66579.1"/>
    <property type="molecule type" value="Genomic_DNA"/>
</dbReference>
<feature type="compositionally biased region" description="Low complexity" evidence="1">
    <location>
        <begin position="100"/>
        <end position="109"/>
    </location>
</feature>
<sequence length="295" mass="31708">MIKQLCLELEQRKRSDDGRYASVFDSIHGAVFYATPHMGSWFGNRLECLLGCLPCFTKSSVLPLLRILSDDTAAINRASETMRDPAGQRLFWTRAMVETSSSSSSSSSSNRAPAAAGSGSWRQQGPAALASVPQFKVVSVDVSFVRDSWYDDSAAAHLHCIIESTDSSSSCVLRGTNPKKSGFYLNGKSWGFRSGMSLTADTGPAGPGSAVEVLSLPAAVLDTMVRGVCGSSQAGLVTVPGATQSFRVELQPTRNVLVWLKWAWTVRVESIDSKVKLSMVEVGVGGSSCKWQREP</sequence>